<evidence type="ECO:0000256" key="1">
    <source>
        <dbReference type="SAM" id="MobiDB-lite"/>
    </source>
</evidence>
<feature type="compositionally biased region" description="Polar residues" evidence="1">
    <location>
        <begin position="211"/>
        <end position="226"/>
    </location>
</feature>
<comment type="caution">
    <text evidence="2">The sequence shown here is derived from an EMBL/GenBank/DDBJ whole genome shotgun (WGS) entry which is preliminary data.</text>
</comment>
<feature type="region of interest" description="Disordered" evidence="1">
    <location>
        <begin position="173"/>
        <end position="226"/>
    </location>
</feature>
<dbReference type="OrthoDB" id="9803697at2"/>
<organism evidence="2 3">
    <name type="scientific">Sphingomonas pokkalii</name>
    <dbReference type="NCBI Taxonomy" id="2175090"/>
    <lineage>
        <taxon>Bacteria</taxon>
        <taxon>Pseudomonadati</taxon>
        <taxon>Pseudomonadota</taxon>
        <taxon>Alphaproteobacteria</taxon>
        <taxon>Sphingomonadales</taxon>
        <taxon>Sphingomonadaceae</taxon>
        <taxon>Sphingomonas</taxon>
    </lineage>
</organism>
<dbReference type="NCBIfam" id="NF033157">
    <property type="entry name" value="SWFGD_domain"/>
    <property type="match status" value="1"/>
</dbReference>
<proteinExistence type="predicted"/>
<gene>
    <name evidence="2" type="ORF">DD559_05050</name>
</gene>
<sequence>MSPGTQRRYDDERELRGYDRDRGFFDRAGDEVRSWFGDEEAERRRRQDQRYDEIQARNEGAHDPHYGEWRRSRIAEFDRDYDEYRRENAQRFHSEFENWRTERTSQRDSLRRVTEHMEVLGSDGSHVGTVDKVRGDRIILTKNDTDAEGRHHSIPSRWIQAVDEKVTLRKTAEEAKNHWRDEEQSGAMFGADKSKSTAATDQTSTADRSQDWSTTGNLNSSFKGTY</sequence>
<dbReference type="Proteomes" id="UP000245890">
    <property type="component" value="Unassembled WGS sequence"/>
</dbReference>
<accession>A0A2U0SJ19</accession>
<dbReference type="AlphaFoldDB" id="A0A2U0SJ19"/>
<dbReference type="EMBL" id="QENQ01000001">
    <property type="protein sequence ID" value="PVX31346.1"/>
    <property type="molecule type" value="Genomic_DNA"/>
</dbReference>
<protein>
    <recommendedName>
        <fullName evidence="4">DUF2171 domain-containing protein</fullName>
    </recommendedName>
</protein>
<dbReference type="InterPro" id="IPR018684">
    <property type="entry name" value="DUF2171"/>
</dbReference>
<dbReference type="InterPro" id="IPR047800">
    <property type="entry name" value="SWFGD_dom"/>
</dbReference>
<name>A0A2U0SJ19_9SPHN</name>
<feature type="compositionally biased region" description="Low complexity" evidence="1">
    <location>
        <begin position="196"/>
        <end position="207"/>
    </location>
</feature>
<dbReference type="Pfam" id="PF09939">
    <property type="entry name" value="DUF2171"/>
    <property type="match status" value="1"/>
</dbReference>
<evidence type="ECO:0000313" key="3">
    <source>
        <dbReference type="Proteomes" id="UP000245890"/>
    </source>
</evidence>
<keyword evidence="3" id="KW-1185">Reference proteome</keyword>
<evidence type="ECO:0008006" key="4">
    <source>
        <dbReference type="Google" id="ProtNLM"/>
    </source>
</evidence>
<evidence type="ECO:0000313" key="2">
    <source>
        <dbReference type="EMBL" id="PVX31346.1"/>
    </source>
</evidence>
<feature type="compositionally biased region" description="Basic and acidic residues" evidence="1">
    <location>
        <begin position="41"/>
        <end position="65"/>
    </location>
</feature>
<feature type="compositionally biased region" description="Basic and acidic residues" evidence="1">
    <location>
        <begin position="173"/>
        <end position="183"/>
    </location>
</feature>
<reference evidence="2 3" key="1">
    <citation type="submission" date="2018-05" db="EMBL/GenBank/DDBJ databases">
        <title>Description of Sphingomonas pokkalii sp nov, isolated from the rhizosphere of saline tolerant pokkali rice and its draft genome analysis.</title>
        <authorList>
            <person name="Menon R."/>
            <person name="Kumari S."/>
            <person name="Rameshkumar N."/>
        </authorList>
    </citation>
    <scope>NUCLEOTIDE SEQUENCE [LARGE SCALE GENOMIC DNA]</scope>
    <source>
        <strain evidence="2 3">L3B27</strain>
    </source>
</reference>
<feature type="region of interest" description="Disordered" evidence="1">
    <location>
        <begin position="37"/>
        <end position="65"/>
    </location>
</feature>